<dbReference type="InterPro" id="IPR036388">
    <property type="entry name" value="WH-like_DNA-bd_sf"/>
</dbReference>
<feature type="domain" description="Metallo-beta-lactamase-like C-terminal" evidence="1">
    <location>
        <begin position="42"/>
        <end position="65"/>
    </location>
</feature>
<dbReference type="Proteomes" id="UP001224661">
    <property type="component" value="Unassembled WGS sequence"/>
</dbReference>
<dbReference type="RefSeq" id="WP_282514388.1">
    <property type="nucleotide sequence ID" value="NZ_JASCIR010000013.1"/>
</dbReference>
<protein>
    <recommendedName>
        <fullName evidence="1">Metallo-beta-lactamase-like C-terminal domain-containing protein</fullName>
    </recommendedName>
</protein>
<keyword evidence="3" id="KW-1185">Reference proteome</keyword>
<dbReference type="EMBL" id="JASCIR010000013">
    <property type="protein sequence ID" value="MDI3387980.1"/>
    <property type="molecule type" value="Genomic_DNA"/>
</dbReference>
<evidence type="ECO:0000313" key="2">
    <source>
        <dbReference type="EMBL" id="MDI3387980.1"/>
    </source>
</evidence>
<proteinExistence type="predicted"/>
<comment type="caution">
    <text evidence="2">The sequence shown here is derived from an EMBL/GenBank/DDBJ whole genome shotgun (WGS) entry which is preliminary data.</text>
</comment>
<name>A0ABT6RU63_9ACTN</name>
<accession>A0ABT6RU63</accession>
<evidence type="ECO:0000259" key="1">
    <source>
        <dbReference type="Pfam" id="PF21221"/>
    </source>
</evidence>
<dbReference type="Pfam" id="PF21221">
    <property type="entry name" value="B_lactamase-like_C"/>
    <property type="match status" value="1"/>
</dbReference>
<sequence length="83" mass="9185">MAQHHTERLAETCAAVRGAPGTTGWELAARLEWSRPWGQFGIQQRRFALGETLAHLKLLAARGEVVESGREPARWFPAESMSG</sequence>
<dbReference type="Gene3D" id="1.10.10.10">
    <property type="entry name" value="Winged helix-like DNA-binding domain superfamily/Winged helix DNA-binding domain"/>
    <property type="match status" value="1"/>
</dbReference>
<dbReference type="InterPro" id="IPR048933">
    <property type="entry name" value="B_lactamase-like_C"/>
</dbReference>
<evidence type="ECO:0000313" key="3">
    <source>
        <dbReference type="Proteomes" id="UP001224661"/>
    </source>
</evidence>
<reference evidence="2 3" key="1">
    <citation type="submission" date="2023-05" db="EMBL/GenBank/DDBJ databases">
        <title>Draft genome sequence of Streptomyces sp. B-S-A8 isolated from a cave soil in Thailand.</title>
        <authorList>
            <person name="Chamroensaksri N."/>
            <person name="Muangham S."/>
        </authorList>
    </citation>
    <scope>NUCLEOTIDE SEQUENCE [LARGE SCALE GENOMIC DNA]</scope>
    <source>
        <strain evidence="2 3">B-S-A8</strain>
    </source>
</reference>
<organism evidence="2 3">
    <name type="scientific">Streptomyces solicavernae</name>
    <dbReference type="NCBI Taxonomy" id="3043614"/>
    <lineage>
        <taxon>Bacteria</taxon>
        <taxon>Bacillati</taxon>
        <taxon>Actinomycetota</taxon>
        <taxon>Actinomycetes</taxon>
        <taxon>Kitasatosporales</taxon>
        <taxon>Streptomycetaceae</taxon>
        <taxon>Streptomyces</taxon>
    </lineage>
</organism>
<gene>
    <name evidence="2" type="ORF">QIS99_17495</name>
</gene>